<organism evidence="2 3">
    <name type="scientific">Paenibacillus etheri</name>
    <dbReference type="NCBI Taxonomy" id="1306852"/>
    <lineage>
        <taxon>Bacteria</taxon>
        <taxon>Bacillati</taxon>
        <taxon>Bacillota</taxon>
        <taxon>Bacilli</taxon>
        <taxon>Bacillales</taxon>
        <taxon>Paenibacillaceae</taxon>
        <taxon>Paenibacillus</taxon>
    </lineage>
</organism>
<dbReference type="RefSeq" id="WP_060626938.1">
    <property type="nucleotide sequence ID" value="NZ_LCZJ02000098.1"/>
</dbReference>
<evidence type="ECO:0000313" key="2">
    <source>
        <dbReference type="EMBL" id="KTD83144.1"/>
    </source>
</evidence>
<dbReference type="Pfam" id="PF01636">
    <property type="entry name" value="APH"/>
    <property type="match status" value="1"/>
</dbReference>
<sequence length="325" mass="36986">MDKNLSIAKEALSNYSITCKSIDFIAQSGNTIYKITDLDNKSYSLRLHISKGDALESFWSKQEVIHSEMVWLHALALDTDLTLPSPYKNTCGELITNVNNTSCTLLKWVEGEQKPFILTIDDAKYIGEMTGKLHRQASNWQIPSLFERPVFDSSRILQSLGKLREWANAGLLNTSDTELLQIAGGQVITMMNSIERTSGNWGMIHADLIPSNIVFHENEARPIDFGACGFGYYLVDLGWTFSYIHPSFREQLLKSYSKYHSLPDNYIELLEGFFVAAQLETMNFWLGLPDSQEWLPNHISKLASREINAYVNNESFLFTGVPYWE</sequence>
<evidence type="ECO:0000259" key="1">
    <source>
        <dbReference type="Pfam" id="PF01636"/>
    </source>
</evidence>
<dbReference type="InterPro" id="IPR011009">
    <property type="entry name" value="Kinase-like_dom_sf"/>
</dbReference>
<accession>A0A0W1APE6</accession>
<dbReference type="InterPro" id="IPR002575">
    <property type="entry name" value="Aminoglycoside_PTrfase"/>
</dbReference>
<comment type="caution">
    <text evidence="2">The sequence shown here is derived from an EMBL/GenBank/DDBJ whole genome shotgun (WGS) entry which is preliminary data.</text>
</comment>
<dbReference type="OrthoDB" id="4030632at2"/>
<proteinExistence type="predicted"/>
<dbReference type="EMBL" id="LCZJ02000098">
    <property type="protein sequence ID" value="KTD83144.1"/>
    <property type="molecule type" value="Genomic_DNA"/>
</dbReference>
<feature type="domain" description="Aminoglycoside phosphotransferase" evidence="1">
    <location>
        <begin position="30"/>
        <end position="257"/>
    </location>
</feature>
<name>A0A0W1APE6_9BACL</name>
<dbReference type="SUPFAM" id="SSF56112">
    <property type="entry name" value="Protein kinase-like (PK-like)"/>
    <property type="match status" value="1"/>
</dbReference>
<reference evidence="2 3" key="1">
    <citation type="journal article" date="2015" name="Int. Biodeterior. Biodegradation">
        <title>Physiological and genetic screening methods for the isolation of methyl tert-butyl ether-degrading bacteria for bioremediation purposes.</title>
        <authorList>
            <person name="Guisado I.M."/>
            <person name="Purswani J."/>
            <person name="Gonzalez Lopez J."/>
            <person name="Pozo C."/>
        </authorList>
    </citation>
    <scope>NUCLEOTIDE SEQUENCE [LARGE SCALE GENOMIC DNA]</scope>
    <source>
        <strain evidence="2 3">SH7</strain>
    </source>
</reference>
<keyword evidence="3" id="KW-1185">Reference proteome</keyword>
<protein>
    <recommendedName>
        <fullName evidence="1">Aminoglycoside phosphotransferase domain-containing protein</fullName>
    </recommendedName>
</protein>
<dbReference type="Gene3D" id="3.90.1200.10">
    <property type="match status" value="1"/>
</dbReference>
<gene>
    <name evidence="2" type="ORF">UQ64_03170</name>
</gene>
<evidence type="ECO:0000313" key="3">
    <source>
        <dbReference type="Proteomes" id="UP000054709"/>
    </source>
</evidence>
<dbReference type="Proteomes" id="UP000054709">
    <property type="component" value="Unassembled WGS sequence"/>
</dbReference>
<dbReference type="AlphaFoldDB" id="A0A0W1APE6"/>